<evidence type="ECO:0000313" key="1">
    <source>
        <dbReference type="EMBL" id="KGB40027.1"/>
    </source>
</evidence>
<name>A0A094ZZW9_SCHHA</name>
<accession>A0A094ZZW9</accession>
<gene>
    <name evidence="1" type="ORF">MS3_08485</name>
</gene>
<sequence length="185" mass="22270">MYKIQCNNNLKFLNNTNKRDKNNPSEINNIMDNSQVNLIHYENDRNWILWRNSTLLLLILCTGIFISIDIYTISDRKYSLNWNNYGIDESSVIIKRTIKNIIEKDKDSSTVDFMNDQSIHWNINDDDDNKMNETLIRSHYSNPYRLKNYMNSITKTCLNMESIDWNMMLWRDKGNFYNERKFLLN</sequence>
<protein>
    <submittedName>
        <fullName evidence="1">Uncharacterized protein</fullName>
    </submittedName>
</protein>
<reference evidence="1" key="1">
    <citation type="journal article" date="2012" name="Nat. Genet.">
        <title>Whole-genome sequence of Schistosoma haematobium.</title>
        <authorList>
            <person name="Young N.D."/>
            <person name="Jex A.R."/>
            <person name="Li B."/>
            <person name="Liu S."/>
            <person name="Yang L."/>
            <person name="Xiong Z."/>
            <person name="Li Y."/>
            <person name="Cantacessi C."/>
            <person name="Hall R.S."/>
            <person name="Xu X."/>
            <person name="Chen F."/>
            <person name="Wu X."/>
            <person name="Zerlotini A."/>
            <person name="Oliveira G."/>
            <person name="Hofmann A."/>
            <person name="Zhang G."/>
            <person name="Fang X."/>
            <person name="Kang Y."/>
            <person name="Campbell B.E."/>
            <person name="Loukas A."/>
            <person name="Ranganathan S."/>
            <person name="Rollinson D."/>
            <person name="Rinaldi G."/>
            <person name="Brindley P.J."/>
            <person name="Yang H."/>
            <person name="Wang J."/>
            <person name="Wang J."/>
            <person name="Gasser R.B."/>
        </authorList>
    </citation>
    <scope>NUCLEOTIDE SEQUENCE [LARGE SCALE GENOMIC DNA]</scope>
</reference>
<dbReference type="AlphaFoldDB" id="A0A094ZZW9"/>
<dbReference type="EMBL" id="KL251350">
    <property type="protein sequence ID" value="KGB40027.1"/>
    <property type="molecule type" value="Genomic_DNA"/>
</dbReference>
<proteinExistence type="predicted"/>
<organism evidence="1">
    <name type="scientific">Schistosoma haematobium</name>
    <name type="common">Blood fluke</name>
    <dbReference type="NCBI Taxonomy" id="6185"/>
    <lineage>
        <taxon>Eukaryota</taxon>
        <taxon>Metazoa</taxon>
        <taxon>Spiralia</taxon>
        <taxon>Lophotrochozoa</taxon>
        <taxon>Platyhelminthes</taxon>
        <taxon>Trematoda</taxon>
        <taxon>Digenea</taxon>
        <taxon>Strigeidida</taxon>
        <taxon>Schistosomatoidea</taxon>
        <taxon>Schistosomatidae</taxon>
        <taxon>Schistosoma</taxon>
    </lineage>
</organism>